<feature type="binding site" description="via carbamate group" evidence="15">
    <location>
        <position position="136"/>
    </location>
    <ligand>
        <name>Mg(2+)</name>
        <dbReference type="ChEBI" id="CHEBI:18420"/>
    </ligand>
</feature>
<evidence type="ECO:0000256" key="14">
    <source>
        <dbReference type="ARBA" id="ARBA00029490"/>
    </source>
</evidence>
<organism evidence="18 19">
    <name type="scientific">Microbacterium mcarthurae</name>
    <dbReference type="NCBI Taxonomy" id="3035918"/>
    <lineage>
        <taxon>Bacteria</taxon>
        <taxon>Bacillati</taxon>
        <taxon>Actinomycetota</taxon>
        <taxon>Actinomycetes</taxon>
        <taxon>Micrococcales</taxon>
        <taxon>Microbacteriaceae</taxon>
        <taxon>Microbacterium</taxon>
    </lineage>
</organism>
<gene>
    <name evidence="15 18" type="primary">ilvD</name>
    <name evidence="18" type="ORF">P5G46_02570</name>
</gene>
<keyword evidence="9 15" id="KW-0456">Lyase</keyword>
<feature type="domain" description="Dihydroxy-acid/6-phosphogluconate dehydratase N-terminal" evidence="16">
    <location>
        <begin position="46"/>
        <end position="368"/>
    </location>
</feature>
<evidence type="ECO:0000256" key="13">
    <source>
        <dbReference type="ARBA" id="ARBA00029437"/>
    </source>
</evidence>
<accession>A0ABW9GEW6</accession>
<dbReference type="Proteomes" id="UP001630303">
    <property type="component" value="Unassembled WGS sequence"/>
</dbReference>
<dbReference type="InterPro" id="IPR050165">
    <property type="entry name" value="DHAD_IlvD/Edd"/>
</dbReference>
<dbReference type="NCBIfam" id="TIGR00110">
    <property type="entry name" value="ilvD"/>
    <property type="match status" value="1"/>
</dbReference>
<dbReference type="Pfam" id="PF00920">
    <property type="entry name" value="ILVD_EDD_N"/>
    <property type="match status" value="1"/>
</dbReference>
<dbReference type="InterPro" id="IPR020558">
    <property type="entry name" value="DiOHA_6PGluconate_deHydtase_CS"/>
</dbReference>
<keyword evidence="5 15" id="KW-0479">Metal-binding</keyword>
<dbReference type="Gene3D" id="3.50.30.80">
    <property type="entry name" value="IlvD/EDD C-terminal domain-like"/>
    <property type="match status" value="1"/>
</dbReference>
<dbReference type="InterPro" id="IPR056740">
    <property type="entry name" value="ILV_EDD_C"/>
</dbReference>
<evidence type="ECO:0000256" key="6">
    <source>
        <dbReference type="ARBA" id="ARBA00022842"/>
    </source>
</evidence>
<dbReference type="SUPFAM" id="SSF52016">
    <property type="entry name" value="LeuD/IlvD-like"/>
    <property type="match status" value="1"/>
</dbReference>
<dbReference type="EC" id="4.2.1.9" evidence="14 15"/>
<feature type="modified residue" description="N6-carboxylysine" evidence="15">
    <location>
        <position position="136"/>
    </location>
</feature>
<dbReference type="PANTHER" id="PTHR21000:SF5">
    <property type="entry name" value="DIHYDROXY-ACID DEHYDRATASE, MITOCHONDRIAL"/>
    <property type="match status" value="1"/>
</dbReference>
<evidence type="ECO:0000256" key="10">
    <source>
        <dbReference type="ARBA" id="ARBA00023304"/>
    </source>
</evidence>
<keyword evidence="6 15" id="KW-0460">Magnesium</keyword>
<keyword evidence="8 15" id="KW-0411">Iron-sulfur</keyword>
<evidence type="ECO:0000256" key="11">
    <source>
        <dbReference type="ARBA" id="ARBA00029304"/>
    </source>
</evidence>
<feature type="binding site" evidence="15">
    <location>
        <position position="135"/>
    </location>
    <ligand>
        <name>Mg(2+)</name>
        <dbReference type="ChEBI" id="CHEBI:18420"/>
    </ligand>
</feature>
<dbReference type="PROSITE" id="PS00887">
    <property type="entry name" value="ILVD_EDD_2"/>
    <property type="match status" value="1"/>
</dbReference>
<keyword evidence="7 15" id="KW-0408">Iron</keyword>
<evidence type="ECO:0000256" key="3">
    <source>
        <dbReference type="ARBA" id="ARBA00022605"/>
    </source>
</evidence>
<dbReference type="Pfam" id="PF24877">
    <property type="entry name" value="ILV_EDD_C"/>
    <property type="match status" value="1"/>
</dbReference>
<sequence>MPAPQNPNTGEFDIKPRSRVVTDGIEATTSRGMLRAVGMGDEDWDKPQIGIASSWNEITPCNLSLDRLAQGAKEGVHAGGGYPLQFGTISVSDGISMGHEGMHFSLVSREVIADSVETVMMAERLDGSVLLAGCDKSIPGMLMASARLDLSSVFLYAGSIAPGWVKLSDGTEKDVTIIDSFEAVGACLAGKMSEADLKRIECAIAPGEGACGGMYTANTMASVAEALGLSLPGSAAPPSADRRRDYFAHRSGEAVVNLLRQGITTRDILTKEAFENAIALAMALGGSTNVVLHLLAIAREAEVELTLHDFNRIGDKTPHVADMKPFGKYVMNDVDRHGGIPVVLKAMLDEGLLHGDALTVTGKTLAENLRDLEPDPVDGDVIHRFDDPIHATGGITILHGSLAPEGAVVKTAGFDASVFEGPARVFERERAAMDALEAGDITAGDVIVIRYEGPKGGPGMREMLAITAAIKGAGLGKDVLLLTDGRFSGGTTGLCIGHIAPEAVDAGPIAFVRDGDLIRVDIAARTLDLIVDDAELGSRRDGWEPLPPRYTRGVLAKYSKLVHSAAEGAVTG</sequence>
<dbReference type="PANTHER" id="PTHR21000">
    <property type="entry name" value="DIHYDROXY-ACID DEHYDRATASE DAD"/>
    <property type="match status" value="1"/>
</dbReference>
<name>A0ABW9GEW6_9MICO</name>
<evidence type="ECO:0000256" key="7">
    <source>
        <dbReference type="ARBA" id="ARBA00023004"/>
    </source>
</evidence>
<evidence type="ECO:0000256" key="8">
    <source>
        <dbReference type="ARBA" id="ARBA00023014"/>
    </source>
</evidence>
<feature type="binding site" evidence="15">
    <location>
        <position position="462"/>
    </location>
    <ligand>
        <name>Mg(2+)</name>
        <dbReference type="ChEBI" id="CHEBI:18420"/>
    </ligand>
</feature>
<proteinExistence type="inferred from homology"/>
<evidence type="ECO:0000256" key="5">
    <source>
        <dbReference type="ARBA" id="ARBA00022723"/>
    </source>
</evidence>
<comment type="cofactor">
    <cofactor evidence="1 15">
        <name>Mg(2+)</name>
        <dbReference type="ChEBI" id="CHEBI:18420"/>
    </cofactor>
</comment>
<dbReference type="InterPro" id="IPR042096">
    <property type="entry name" value="Dihydro-acid_dehy_C"/>
</dbReference>
<comment type="similarity">
    <text evidence="2 15">Belongs to the IlvD/Edd family.</text>
</comment>
<comment type="function">
    <text evidence="15">Functions in the biosynthesis of branched-chain amino acids. Catalyzes the dehydration of (2R,3R)-2,3-dihydroxy-3-methylpentanoate (2,3-dihydroxy-3-methylvalerate) into 2-oxo-3-methylpentanoate (2-oxo-3-methylvalerate) and of (2R)-2,3-dihydroxy-3-methylbutanoate (2,3-dihydroxyisovalerate) into 2-oxo-3-methylbutanoate (2-oxoisovalerate), the penultimate precursor to L-isoleucine and L-valine, respectively.</text>
</comment>
<dbReference type="InterPro" id="IPR037237">
    <property type="entry name" value="IlvD/EDD_N"/>
</dbReference>
<comment type="caution">
    <text evidence="18">The sequence shown here is derived from an EMBL/GenBank/DDBJ whole genome shotgun (WGS) entry which is preliminary data.</text>
</comment>
<dbReference type="GO" id="GO:0004160">
    <property type="term" value="F:dihydroxy-acid dehydratase activity"/>
    <property type="evidence" value="ECO:0007669"/>
    <property type="project" value="UniProtKB-EC"/>
</dbReference>
<evidence type="ECO:0000259" key="17">
    <source>
        <dbReference type="Pfam" id="PF24877"/>
    </source>
</evidence>
<dbReference type="PROSITE" id="PS00886">
    <property type="entry name" value="ILVD_EDD_1"/>
    <property type="match status" value="1"/>
</dbReference>
<dbReference type="EMBL" id="JAROCE010000001">
    <property type="protein sequence ID" value="MFM2719382.1"/>
    <property type="molecule type" value="Genomic_DNA"/>
</dbReference>
<protein>
    <recommendedName>
        <fullName evidence="14 15">Dihydroxy-acid dehydratase</fullName>
        <shortName evidence="15">DAD</shortName>
        <ecNumber evidence="14 15">4.2.1.9</ecNumber>
    </recommendedName>
</protein>
<dbReference type="SUPFAM" id="SSF143975">
    <property type="entry name" value="IlvD/EDD N-terminal domain-like"/>
    <property type="match status" value="1"/>
</dbReference>
<evidence type="ECO:0000256" key="12">
    <source>
        <dbReference type="ARBA" id="ARBA00029436"/>
    </source>
</evidence>
<keyword evidence="19" id="KW-1185">Reference proteome</keyword>
<dbReference type="RefSeq" id="WP_408904914.1">
    <property type="nucleotide sequence ID" value="NZ_JAROCE010000001.1"/>
</dbReference>
<comment type="subunit">
    <text evidence="15">Homodimer.</text>
</comment>
<feature type="active site" description="Proton acceptor" evidence="15">
    <location>
        <position position="488"/>
    </location>
</feature>
<comment type="pathway">
    <text evidence="13 15">Amino-acid biosynthesis; L-isoleucine biosynthesis; L-isoleucine from 2-oxobutanoate: step 3/4.</text>
</comment>
<dbReference type="InterPro" id="IPR000581">
    <property type="entry name" value="ILV_EDD_N"/>
</dbReference>
<keyword evidence="4 15" id="KW-0001">2Fe-2S</keyword>
<dbReference type="HAMAP" id="MF_00012">
    <property type="entry name" value="IlvD"/>
    <property type="match status" value="1"/>
</dbReference>
<evidence type="ECO:0000259" key="16">
    <source>
        <dbReference type="Pfam" id="PF00920"/>
    </source>
</evidence>
<evidence type="ECO:0000256" key="9">
    <source>
        <dbReference type="ARBA" id="ARBA00023239"/>
    </source>
</evidence>
<reference evidence="18 19" key="1">
    <citation type="submission" date="2023-03" db="EMBL/GenBank/DDBJ databases">
        <title>MT1 and MT2 Draft Genomes of Novel Species.</title>
        <authorList>
            <person name="Venkateswaran K."/>
        </authorList>
    </citation>
    <scope>NUCLEOTIDE SEQUENCE [LARGE SCALE GENOMIC DNA]</scope>
    <source>
        <strain evidence="18 19">IF8SW-P5</strain>
    </source>
</reference>
<dbReference type="InterPro" id="IPR004404">
    <property type="entry name" value="DihydroxyA_deHydtase"/>
</dbReference>
<evidence type="ECO:0000256" key="1">
    <source>
        <dbReference type="ARBA" id="ARBA00001946"/>
    </source>
</evidence>
<dbReference type="NCBIfam" id="NF002068">
    <property type="entry name" value="PRK00911.1"/>
    <property type="match status" value="1"/>
</dbReference>
<feature type="binding site" evidence="15">
    <location>
        <position position="93"/>
    </location>
    <ligand>
        <name>Mg(2+)</name>
        <dbReference type="ChEBI" id="CHEBI:18420"/>
    </ligand>
</feature>
<evidence type="ECO:0000256" key="15">
    <source>
        <dbReference type="HAMAP-Rule" id="MF_00012"/>
    </source>
</evidence>
<evidence type="ECO:0000313" key="19">
    <source>
        <dbReference type="Proteomes" id="UP001630303"/>
    </source>
</evidence>
<comment type="caution">
    <text evidence="15">Lacks conserved residue(s) required for the propagation of feature annotation.</text>
</comment>
<comment type="catalytic activity">
    <reaction evidence="15">
        <text>(2R,3R)-2,3-dihydroxy-3-methylpentanoate = (S)-3-methyl-2-oxopentanoate + H2O</text>
        <dbReference type="Rhea" id="RHEA:27694"/>
        <dbReference type="ChEBI" id="CHEBI:15377"/>
        <dbReference type="ChEBI" id="CHEBI:35146"/>
        <dbReference type="ChEBI" id="CHEBI:49258"/>
        <dbReference type="EC" id="4.2.1.9"/>
    </reaction>
</comment>
<keyword evidence="10 15" id="KW-0100">Branched-chain amino acid biosynthesis</keyword>
<evidence type="ECO:0000256" key="2">
    <source>
        <dbReference type="ARBA" id="ARBA00006486"/>
    </source>
</evidence>
<evidence type="ECO:0000313" key="18">
    <source>
        <dbReference type="EMBL" id="MFM2719382.1"/>
    </source>
</evidence>
<feature type="domain" description="Dihydroxy-acid/6-phosphogluconate dehydratase C-terminal" evidence="17">
    <location>
        <begin position="380"/>
        <end position="569"/>
    </location>
</feature>
<comment type="cofactor">
    <cofactor evidence="15">
        <name>[2Fe-2S] cluster</name>
        <dbReference type="ChEBI" id="CHEBI:190135"/>
    </cofactor>
    <text evidence="15">Binds 1 [2Fe-2S] cluster per subunit. This cluster acts as a Lewis acid cofactor.</text>
</comment>
<comment type="pathway">
    <text evidence="12 15">Amino-acid biosynthesis; L-valine biosynthesis; L-valine from pyruvate: step 3/4.</text>
</comment>
<keyword evidence="3 15" id="KW-0028">Amino-acid biosynthesis</keyword>
<comment type="catalytic activity">
    <reaction evidence="11">
        <text>(2R)-2,3-dihydroxy-3-methylbutanoate = 3-methyl-2-oxobutanoate + H2O</text>
        <dbReference type="Rhea" id="RHEA:24809"/>
        <dbReference type="ChEBI" id="CHEBI:11851"/>
        <dbReference type="ChEBI" id="CHEBI:15377"/>
        <dbReference type="ChEBI" id="CHEBI:49072"/>
        <dbReference type="EC" id="4.2.1.9"/>
    </reaction>
    <physiologicalReaction direction="left-to-right" evidence="11">
        <dbReference type="Rhea" id="RHEA:24810"/>
    </physiologicalReaction>
</comment>
<feature type="binding site" evidence="15">
    <location>
        <position position="61"/>
    </location>
    <ligand>
        <name>[2Fe-2S] cluster</name>
        <dbReference type="ChEBI" id="CHEBI:190135"/>
    </ligand>
</feature>
<evidence type="ECO:0000256" key="4">
    <source>
        <dbReference type="ARBA" id="ARBA00022714"/>
    </source>
</evidence>